<evidence type="ECO:0000313" key="6">
    <source>
        <dbReference type="Proteomes" id="UP000001889"/>
    </source>
</evidence>
<comment type="subunit">
    <text evidence="4">Interacts with RssB.</text>
</comment>
<keyword evidence="2 4" id="KW-0346">Stress response</keyword>
<accession>D2TKW6</accession>
<dbReference type="STRING" id="637910.ROD_04261"/>
<organism evidence="5 6">
    <name type="scientific">Citrobacter rodentium (strain ICC168)</name>
    <name type="common">Citrobacter freundii biotype 4280</name>
    <dbReference type="NCBI Taxonomy" id="637910"/>
    <lineage>
        <taxon>Bacteria</taxon>
        <taxon>Pseudomonadati</taxon>
        <taxon>Pseudomonadota</taxon>
        <taxon>Gammaproteobacteria</taxon>
        <taxon>Enterobacterales</taxon>
        <taxon>Enterobacteriaceae</taxon>
        <taxon>Citrobacter</taxon>
    </lineage>
</organism>
<gene>
    <name evidence="4" type="primary">iraP</name>
    <name evidence="5" type="ordered locus">ROD_04261</name>
</gene>
<dbReference type="GO" id="GO:0005737">
    <property type="term" value="C:cytoplasm"/>
    <property type="evidence" value="ECO:0007669"/>
    <property type="project" value="UniProtKB-SubCell"/>
</dbReference>
<evidence type="ECO:0000256" key="4">
    <source>
        <dbReference type="HAMAP-Rule" id="MF_01198"/>
    </source>
</evidence>
<dbReference type="Pfam" id="PF10796">
    <property type="entry name" value="Anti-adapt_IraP"/>
    <property type="match status" value="1"/>
</dbReference>
<dbReference type="EMBL" id="FN543502">
    <property type="protein sequence ID" value="CBG87207.1"/>
    <property type="molecule type" value="Genomic_DNA"/>
</dbReference>
<dbReference type="Proteomes" id="UP000001889">
    <property type="component" value="Chromosome"/>
</dbReference>
<dbReference type="NCBIfam" id="NF007598">
    <property type="entry name" value="PRK10244.1"/>
    <property type="match status" value="1"/>
</dbReference>
<dbReference type="AlphaFoldDB" id="D2TKW6"/>
<proteinExistence type="inferred from homology"/>
<protein>
    <recommendedName>
        <fullName evidence="4">Anti-adapter protein IraP</fullName>
    </recommendedName>
</protein>
<comment type="function">
    <text evidence="4">Inhibits RpoS proteolysis by regulating RssB activity, thereby increasing the stability of the sigma stress factor RpoS especially during phosphate starvation, but also in stationary phase and during nitrogen starvation. Its effect on RpoS stability is due to its interaction with RssB, which probably blocks the interaction of RssB with RpoS, and the consequent delivery of the RssB-RpoS complex to the ClpXP protein degradation pathway.</text>
</comment>
<evidence type="ECO:0000256" key="3">
    <source>
        <dbReference type="ARBA" id="ARBA00023054"/>
    </source>
</evidence>
<evidence type="ECO:0000256" key="2">
    <source>
        <dbReference type="ARBA" id="ARBA00023016"/>
    </source>
</evidence>
<sequence>MQHEFIVITSCFTGEGNRVMKNLIAELLLKLAQKEEESKELVAQVEALEIIVTAMLRNMAQNEQDTLIQQVEGALDGVKPDASIPDDDRELLRQYVQKLLKHPRY</sequence>
<evidence type="ECO:0000256" key="1">
    <source>
        <dbReference type="ARBA" id="ARBA00022490"/>
    </source>
</evidence>
<feature type="coiled-coil region" evidence="4">
    <location>
        <begin position="17"/>
        <end position="51"/>
    </location>
</feature>
<keyword evidence="1 4" id="KW-0963">Cytoplasm</keyword>
<reference evidence="5 6" key="1">
    <citation type="journal article" date="2010" name="J. Bacteriol.">
        <title>The Citrobacter rodentium genome sequence reveals convergent evolution with human pathogenic Escherichia coli.</title>
        <authorList>
            <person name="Petty N.K."/>
            <person name="Bulgin R."/>
            <person name="Crepin V.F."/>
            <person name="Cerdeno-Tarraga A.M."/>
            <person name="Schroeder G.N."/>
            <person name="Quail M.A."/>
            <person name="Lennard N."/>
            <person name="Corton C."/>
            <person name="Barron A."/>
            <person name="Clark L."/>
            <person name="Toribio A.L."/>
            <person name="Parkhill J."/>
            <person name="Dougan G."/>
            <person name="Frankel G."/>
            <person name="Thomson N.R."/>
        </authorList>
    </citation>
    <scope>NUCLEOTIDE SEQUENCE [LARGE SCALE GENOMIC DNA]</scope>
    <source>
        <strain evidence="5 6">ICC168</strain>
    </source>
</reference>
<dbReference type="HAMAP" id="MF_01198">
    <property type="entry name" value="Anti_adapt_IraP"/>
    <property type="match status" value="1"/>
</dbReference>
<evidence type="ECO:0000313" key="5">
    <source>
        <dbReference type="EMBL" id="CBG87207.1"/>
    </source>
</evidence>
<keyword evidence="3 4" id="KW-0175">Coiled coil</keyword>
<comment type="subcellular location">
    <subcellularLocation>
        <location evidence="4">Cytoplasm</location>
    </subcellularLocation>
</comment>
<comment type="similarity">
    <text evidence="4">Belongs to the IraP family.</text>
</comment>
<dbReference type="HOGENOM" id="CLU_169517_0_0_6"/>
<name>D2TKW6_CITRI</name>
<dbReference type="eggNOG" id="ENOG5032SF1">
    <property type="taxonomic scope" value="Bacteria"/>
</dbReference>
<dbReference type="GO" id="GO:0009267">
    <property type="term" value="P:cellular response to starvation"/>
    <property type="evidence" value="ECO:0007669"/>
    <property type="project" value="UniProtKB-UniRule"/>
</dbReference>
<dbReference type="InterPro" id="IPR019732">
    <property type="entry name" value="SigmaS_Anti-adapt_IraP"/>
</dbReference>
<dbReference type="KEGG" id="cro:ROD_04261"/>
<keyword evidence="6" id="KW-1185">Reference proteome</keyword>